<dbReference type="EMBL" id="AZMV01000004">
    <property type="protein sequence ID" value="ETY71381.1"/>
    <property type="molecule type" value="Genomic_DNA"/>
</dbReference>
<evidence type="ECO:0000313" key="3">
    <source>
        <dbReference type="Proteomes" id="UP000019155"/>
    </source>
</evidence>
<evidence type="ECO:0000256" key="1">
    <source>
        <dbReference type="SAM" id="MobiDB-lite"/>
    </source>
</evidence>
<comment type="caution">
    <text evidence="2">The sequence shown here is derived from an EMBL/GenBank/DDBJ whole genome shotgun (WGS) entry which is preliminary data.</text>
</comment>
<dbReference type="AlphaFoldDB" id="W4NA91"/>
<name>W4NA91_9BIFI</name>
<feature type="region of interest" description="Disordered" evidence="1">
    <location>
        <begin position="40"/>
        <end position="62"/>
    </location>
</feature>
<dbReference type="RefSeq" id="WP_235143701.1">
    <property type="nucleotide sequence ID" value="NZ_AZMV01000004.1"/>
</dbReference>
<sequence length="62" mass="6572">MRRKELEKRLNRLAKEHNATAIWSEGGNHSKVAIQGVETTVPATARSTSSPPGASSATSKGI</sequence>
<reference evidence="2 3" key="1">
    <citation type="journal article" date="2014" name="Genome Announc.">
        <title>The Genome Sequence of Bifidobacterium moukalabense DSM 27321 Highlights the Close Phylogenetic Relatedness with the Bifidobacterium dentium Taxon.</title>
        <authorList>
            <person name="Lugli G.A."/>
            <person name="Duranti S."/>
            <person name="Milani C."/>
            <person name="Turroni F."/>
            <person name="Viappiani A."/>
            <person name="Mangifesta M."/>
            <person name="van Sinderen D."/>
            <person name="Ventura M."/>
        </authorList>
    </citation>
    <scope>NUCLEOTIDE SEQUENCE [LARGE SCALE GENOMIC DNA]</scope>
    <source>
        <strain evidence="2 3">DSM 27321</strain>
    </source>
</reference>
<dbReference type="STRING" id="1435051.BMOU_0870"/>
<dbReference type="GeneID" id="97501321"/>
<gene>
    <name evidence="2" type="ORF">BMOU_0870</name>
</gene>
<dbReference type="eggNOG" id="ENOG5031HWP">
    <property type="taxonomic scope" value="Bacteria"/>
</dbReference>
<dbReference type="Proteomes" id="UP000019155">
    <property type="component" value="Unassembled WGS sequence"/>
</dbReference>
<protein>
    <submittedName>
        <fullName evidence="2">Uncharacterized protein</fullName>
    </submittedName>
</protein>
<keyword evidence="3" id="KW-1185">Reference proteome</keyword>
<proteinExistence type="predicted"/>
<accession>W4NA91</accession>
<dbReference type="PATRIC" id="fig|1435051.3.peg.861"/>
<evidence type="ECO:0000313" key="2">
    <source>
        <dbReference type="EMBL" id="ETY71381.1"/>
    </source>
</evidence>
<organism evidence="2 3">
    <name type="scientific">Bifidobacterium moukalabense DSM 27321</name>
    <dbReference type="NCBI Taxonomy" id="1435051"/>
    <lineage>
        <taxon>Bacteria</taxon>
        <taxon>Bacillati</taxon>
        <taxon>Actinomycetota</taxon>
        <taxon>Actinomycetes</taxon>
        <taxon>Bifidobacteriales</taxon>
        <taxon>Bifidobacteriaceae</taxon>
        <taxon>Bifidobacterium</taxon>
    </lineage>
</organism>